<evidence type="ECO:0000313" key="2">
    <source>
        <dbReference type="Proteomes" id="UP001177670"/>
    </source>
</evidence>
<comment type="caution">
    <text evidence="1">The sequence shown here is derived from an EMBL/GenBank/DDBJ whole genome shotgun (WGS) entry which is preliminary data.</text>
</comment>
<evidence type="ECO:0000313" key="1">
    <source>
        <dbReference type="EMBL" id="KAK1127185.1"/>
    </source>
</evidence>
<name>A0AA40KNW0_9HYME</name>
<proteinExistence type="predicted"/>
<sequence>MYIKRKEKGNKKAKEPRTVELQSLWIIGFKRLNAQRPPKAGGCGEVGRVCLREKEREKKKRMNSVETKGGGAITVDLLSTPFLELRQKNRNKHGDVISETTRVRFRVYQGSIDENVFGNAPLSPPTSSVNPPATCGNGFSRKYATLQKYFNLK</sequence>
<dbReference type="EMBL" id="JAHYIQ010000012">
    <property type="protein sequence ID" value="KAK1127185.1"/>
    <property type="molecule type" value="Genomic_DNA"/>
</dbReference>
<protein>
    <submittedName>
        <fullName evidence="1">Uncharacterized protein</fullName>
    </submittedName>
</protein>
<organism evidence="1 2">
    <name type="scientific">Melipona bicolor</name>
    <dbReference type="NCBI Taxonomy" id="60889"/>
    <lineage>
        <taxon>Eukaryota</taxon>
        <taxon>Metazoa</taxon>
        <taxon>Ecdysozoa</taxon>
        <taxon>Arthropoda</taxon>
        <taxon>Hexapoda</taxon>
        <taxon>Insecta</taxon>
        <taxon>Pterygota</taxon>
        <taxon>Neoptera</taxon>
        <taxon>Endopterygota</taxon>
        <taxon>Hymenoptera</taxon>
        <taxon>Apocrita</taxon>
        <taxon>Aculeata</taxon>
        <taxon>Apoidea</taxon>
        <taxon>Anthophila</taxon>
        <taxon>Apidae</taxon>
        <taxon>Melipona</taxon>
    </lineage>
</organism>
<accession>A0AA40KNW0</accession>
<reference evidence="1" key="1">
    <citation type="submission" date="2021-10" db="EMBL/GenBank/DDBJ databases">
        <title>Melipona bicolor Genome sequencing and assembly.</title>
        <authorList>
            <person name="Araujo N.S."/>
            <person name="Arias M.C."/>
        </authorList>
    </citation>
    <scope>NUCLEOTIDE SEQUENCE</scope>
    <source>
        <strain evidence="1">USP_2M_L1-L4_2017</strain>
        <tissue evidence="1">Whole body</tissue>
    </source>
</reference>
<dbReference type="Proteomes" id="UP001177670">
    <property type="component" value="Unassembled WGS sequence"/>
</dbReference>
<dbReference type="AlphaFoldDB" id="A0AA40KNW0"/>
<keyword evidence="2" id="KW-1185">Reference proteome</keyword>
<gene>
    <name evidence="1" type="ORF">K0M31_003734</name>
</gene>